<evidence type="ECO:0000313" key="3">
    <source>
        <dbReference type="Proteomes" id="UP001291623"/>
    </source>
</evidence>
<dbReference type="AlphaFoldDB" id="A0AAE1UVH5"/>
<keyword evidence="3" id="KW-1185">Reference proteome</keyword>
<accession>A0AAE1UVH5</accession>
<evidence type="ECO:0000256" key="1">
    <source>
        <dbReference type="SAM" id="MobiDB-lite"/>
    </source>
</evidence>
<gene>
    <name evidence="2" type="ORF">RND71_035048</name>
</gene>
<dbReference type="EMBL" id="JAVYJV010000019">
    <property type="protein sequence ID" value="KAK4344872.1"/>
    <property type="molecule type" value="Genomic_DNA"/>
</dbReference>
<name>A0AAE1UVH5_9SOLA</name>
<reference evidence="2" key="1">
    <citation type="submission" date="2023-12" db="EMBL/GenBank/DDBJ databases">
        <title>Genome assembly of Anisodus tanguticus.</title>
        <authorList>
            <person name="Wang Y.-J."/>
        </authorList>
    </citation>
    <scope>NUCLEOTIDE SEQUENCE</scope>
    <source>
        <strain evidence="2">KB-2021</strain>
        <tissue evidence="2">Leaf</tissue>
    </source>
</reference>
<sequence>MDAVKDKWEQKSLASKDCINVFIWEKYIDVLRKVYPKCILHWAGARVHVKGRGSGLGHAVLSRYGHVPFVKGWVGIGHDRVSWAAIAMNNFYLDKIKLLLQNSLFGNQLGELGISGKIDDIFLQKFLKRTLRSFEAKGKRSKFGQVLKAQGFNSPHWPSQGNSSRWKVRHDDWNTKISVRHEVHRGEIHRGGRHAVMTYSAELKKYEAIQFCASRWPSRPCLVQLSPRCDEEGNLAAEAGSQNQISGCKSDPTGGKKGPQVQKHRYGSTDAKFWAVKAEIVDDQTWGNQSFNNTTII</sequence>
<evidence type="ECO:0000313" key="2">
    <source>
        <dbReference type="EMBL" id="KAK4344872.1"/>
    </source>
</evidence>
<feature type="region of interest" description="Disordered" evidence="1">
    <location>
        <begin position="240"/>
        <end position="265"/>
    </location>
</feature>
<protein>
    <submittedName>
        <fullName evidence="2">Uncharacterized protein</fullName>
    </submittedName>
</protein>
<organism evidence="2 3">
    <name type="scientific">Anisodus tanguticus</name>
    <dbReference type="NCBI Taxonomy" id="243964"/>
    <lineage>
        <taxon>Eukaryota</taxon>
        <taxon>Viridiplantae</taxon>
        <taxon>Streptophyta</taxon>
        <taxon>Embryophyta</taxon>
        <taxon>Tracheophyta</taxon>
        <taxon>Spermatophyta</taxon>
        <taxon>Magnoliopsida</taxon>
        <taxon>eudicotyledons</taxon>
        <taxon>Gunneridae</taxon>
        <taxon>Pentapetalae</taxon>
        <taxon>asterids</taxon>
        <taxon>lamiids</taxon>
        <taxon>Solanales</taxon>
        <taxon>Solanaceae</taxon>
        <taxon>Solanoideae</taxon>
        <taxon>Hyoscyameae</taxon>
        <taxon>Anisodus</taxon>
    </lineage>
</organism>
<proteinExistence type="predicted"/>
<dbReference type="Proteomes" id="UP001291623">
    <property type="component" value="Unassembled WGS sequence"/>
</dbReference>
<comment type="caution">
    <text evidence="2">The sequence shown here is derived from an EMBL/GenBank/DDBJ whole genome shotgun (WGS) entry which is preliminary data.</text>
</comment>